<reference evidence="2 3" key="1">
    <citation type="submission" date="2018-03" db="EMBL/GenBank/DDBJ databases">
        <title>Genomic Encyclopedia of Archaeal and Bacterial Type Strains, Phase II (KMG-II): from individual species to whole genera.</title>
        <authorList>
            <person name="Goeker M."/>
        </authorList>
    </citation>
    <scope>NUCLEOTIDE SEQUENCE [LARGE SCALE GENOMIC DNA]</scope>
    <source>
        <strain evidence="2 3">DSM 24859</strain>
    </source>
</reference>
<keyword evidence="1" id="KW-1133">Transmembrane helix</keyword>
<dbReference type="EMBL" id="PYAW01000004">
    <property type="protein sequence ID" value="PSL45651.1"/>
    <property type="molecule type" value="Genomic_DNA"/>
</dbReference>
<accession>A0A2P8HHH7</accession>
<dbReference type="Proteomes" id="UP000240971">
    <property type="component" value="Unassembled WGS sequence"/>
</dbReference>
<keyword evidence="3" id="KW-1185">Reference proteome</keyword>
<feature type="transmembrane region" description="Helical" evidence="1">
    <location>
        <begin position="48"/>
        <end position="67"/>
    </location>
</feature>
<organism evidence="2 3">
    <name type="scientific">Chitinophaga niastensis</name>
    <dbReference type="NCBI Taxonomy" id="536980"/>
    <lineage>
        <taxon>Bacteria</taxon>
        <taxon>Pseudomonadati</taxon>
        <taxon>Bacteroidota</taxon>
        <taxon>Chitinophagia</taxon>
        <taxon>Chitinophagales</taxon>
        <taxon>Chitinophagaceae</taxon>
        <taxon>Chitinophaga</taxon>
    </lineage>
</organism>
<proteinExistence type="predicted"/>
<keyword evidence="1" id="KW-0812">Transmembrane</keyword>
<name>A0A2P8HHH7_CHINA</name>
<dbReference type="RefSeq" id="WP_106529969.1">
    <property type="nucleotide sequence ID" value="NZ_PYAW01000004.1"/>
</dbReference>
<keyword evidence="1" id="KW-0472">Membrane</keyword>
<evidence type="ECO:0000313" key="2">
    <source>
        <dbReference type="EMBL" id="PSL45651.1"/>
    </source>
</evidence>
<evidence type="ECO:0008006" key="4">
    <source>
        <dbReference type="Google" id="ProtNLM"/>
    </source>
</evidence>
<sequence length="98" mass="11433">METHVRYAEEHEVMILLKRIIPCVLENPDMYLKMHLNYYRALNKNNRVLRYGMALTGNSICILLHVLSDNDFESIILNDPALDKIYELVSIVPFANLL</sequence>
<gene>
    <name evidence="2" type="ORF">CLV51_104358</name>
</gene>
<comment type="caution">
    <text evidence="2">The sequence shown here is derived from an EMBL/GenBank/DDBJ whole genome shotgun (WGS) entry which is preliminary data.</text>
</comment>
<dbReference type="OrthoDB" id="9875313at2"/>
<evidence type="ECO:0000256" key="1">
    <source>
        <dbReference type="SAM" id="Phobius"/>
    </source>
</evidence>
<dbReference type="AlphaFoldDB" id="A0A2P8HHH7"/>
<evidence type="ECO:0000313" key="3">
    <source>
        <dbReference type="Proteomes" id="UP000240971"/>
    </source>
</evidence>
<protein>
    <recommendedName>
        <fullName evidence="4">Muconolactone delta-isomerase</fullName>
    </recommendedName>
</protein>